<comment type="caution">
    <text evidence="2">The sequence shown here is derived from an EMBL/GenBank/DDBJ whole genome shotgun (WGS) entry which is preliminary data.</text>
</comment>
<organism evidence="2 3">
    <name type="scientific">Funneliformis geosporum</name>
    <dbReference type="NCBI Taxonomy" id="1117311"/>
    <lineage>
        <taxon>Eukaryota</taxon>
        <taxon>Fungi</taxon>
        <taxon>Fungi incertae sedis</taxon>
        <taxon>Mucoromycota</taxon>
        <taxon>Glomeromycotina</taxon>
        <taxon>Glomeromycetes</taxon>
        <taxon>Glomerales</taxon>
        <taxon>Glomeraceae</taxon>
        <taxon>Funneliformis</taxon>
    </lineage>
</organism>
<feature type="non-terminal residue" evidence="2">
    <location>
        <position position="99"/>
    </location>
</feature>
<evidence type="ECO:0000256" key="1">
    <source>
        <dbReference type="SAM" id="MobiDB-lite"/>
    </source>
</evidence>
<accession>A0A9W4T2W3</accession>
<sequence length="99" mass="11279">TTFLMNLTITMDSEQQSKEKQNQAAEQQQLIPALENETVLSMLKSEDANNSGGRNAKDRTFILMEYDYANSFGFLKLDVKIHTPGKHEGTKLTDHEHHK</sequence>
<evidence type="ECO:0000313" key="3">
    <source>
        <dbReference type="Proteomes" id="UP001153678"/>
    </source>
</evidence>
<protein>
    <submittedName>
        <fullName evidence="2">2552_t:CDS:1</fullName>
    </submittedName>
</protein>
<feature type="region of interest" description="Disordered" evidence="1">
    <location>
        <begin position="1"/>
        <end position="27"/>
    </location>
</feature>
<evidence type="ECO:0000313" key="2">
    <source>
        <dbReference type="EMBL" id="CAI2190499.1"/>
    </source>
</evidence>
<dbReference type="EMBL" id="CAMKVN010006615">
    <property type="protein sequence ID" value="CAI2190499.1"/>
    <property type="molecule type" value="Genomic_DNA"/>
</dbReference>
<dbReference type="AlphaFoldDB" id="A0A9W4T2W3"/>
<feature type="compositionally biased region" description="Polar residues" evidence="1">
    <location>
        <begin position="1"/>
        <end position="12"/>
    </location>
</feature>
<name>A0A9W4T2W3_9GLOM</name>
<dbReference type="Proteomes" id="UP001153678">
    <property type="component" value="Unassembled WGS sequence"/>
</dbReference>
<reference evidence="2" key="1">
    <citation type="submission" date="2022-08" db="EMBL/GenBank/DDBJ databases">
        <authorList>
            <person name="Kallberg Y."/>
            <person name="Tangrot J."/>
            <person name="Rosling A."/>
        </authorList>
    </citation>
    <scope>NUCLEOTIDE SEQUENCE</scope>
    <source>
        <strain evidence="2">Wild A</strain>
    </source>
</reference>
<gene>
    <name evidence="2" type="ORF">FWILDA_LOCUS14606</name>
</gene>
<keyword evidence="3" id="KW-1185">Reference proteome</keyword>
<proteinExistence type="predicted"/>